<dbReference type="EMBL" id="SOIJ01000242">
    <property type="protein sequence ID" value="TET92128.1"/>
    <property type="molecule type" value="Genomic_DNA"/>
</dbReference>
<dbReference type="PANTHER" id="PTHR38682:SF1">
    <property type="entry name" value="V-TYPE ATP SYNTHASE SUBUNIT C"/>
    <property type="match status" value="1"/>
</dbReference>
<keyword evidence="3" id="KW-0406">Ion transport</keyword>
<dbReference type="InterPro" id="IPR044911">
    <property type="entry name" value="V-type_ATPase_csu/dsu_dom_3"/>
</dbReference>
<dbReference type="PANTHER" id="PTHR38682">
    <property type="entry name" value="V-TYPE ATP SYNTHASE SUBUNIT C"/>
    <property type="match status" value="1"/>
</dbReference>
<comment type="caution">
    <text evidence="4">The sequence shown here is derived from an EMBL/GenBank/DDBJ whole genome shotgun (WGS) entry which is preliminary data.</text>
</comment>
<dbReference type="Pfam" id="PF01992">
    <property type="entry name" value="vATP-synt_AC39"/>
    <property type="match status" value="1"/>
</dbReference>
<dbReference type="InterPro" id="IPR035067">
    <property type="entry name" value="V-type_ATPase_csu/dsu"/>
</dbReference>
<dbReference type="Gene3D" id="1.20.1690.10">
    <property type="entry name" value="V-type ATP synthase subunit C domain"/>
    <property type="match status" value="2"/>
</dbReference>
<evidence type="ECO:0000256" key="2">
    <source>
        <dbReference type="ARBA" id="ARBA00022448"/>
    </source>
</evidence>
<dbReference type="InterPro" id="IPR002843">
    <property type="entry name" value="ATPase_V0-cplx_csu/dsu"/>
</dbReference>
<gene>
    <name evidence="4" type="ORF">E3J33_04300</name>
</gene>
<dbReference type="InterPro" id="IPR050873">
    <property type="entry name" value="V-ATPase_V0D/AC39_subunit"/>
</dbReference>
<evidence type="ECO:0000313" key="5">
    <source>
        <dbReference type="Proteomes" id="UP000316925"/>
    </source>
</evidence>
<evidence type="ECO:0008006" key="6">
    <source>
        <dbReference type="Google" id="ProtNLM"/>
    </source>
</evidence>
<name>A0A523YKL9_UNCAE</name>
<dbReference type="AlphaFoldDB" id="A0A523YKL9"/>
<evidence type="ECO:0000256" key="3">
    <source>
        <dbReference type="ARBA" id="ARBA00023065"/>
    </source>
</evidence>
<dbReference type="Gene3D" id="1.10.132.50">
    <property type="entry name" value="ATP synthase (C/AC39) subunit, domain 3"/>
    <property type="match status" value="1"/>
</dbReference>
<organism evidence="4 5">
    <name type="scientific">Aerophobetes bacterium</name>
    <dbReference type="NCBI Taxonomy" id="2030807"/>
    <lineage>
        <taxon>Bacteria</taxon>
        <taxon>Candidatus Aerophobota</taxon>
    </lineage>
</organism>
<dbReference type="InterPro" id="IPR036079">
    <property type="entry name" value="ATPase_csu/dsu_sf"/>
</dbReference>
<evidence type="ECO:0000256" key="1">
    <source>
        <dbReference type="ARBA" id="ARBA00006709"/>
    </source>
</evidence>
<accession>A0A523YKL9</accession>
<keyword evidence="2" id="KW-0813">Transport</keyword>
<dbReference type="GO" id="GO:0046961">
    <property type="term" value="F:proton-transporting ATPase activity, rotational mechanism"/>
    <property type="evidence" value="ECO:0007669"/>
    <property type="project" value="InterPro"/>
</dbReference>
<evidence type="ECO:0000313" key="4">
    <source>
        <dbReference type="EMBL" id="TET92128.1"/>
    </source>
</evidence>
<comment type="similarity">
    <text evidence="1">Belongs to the V-ATPase V0D/AC39 subunit family.</text>
</comment>
<protein>
    <recommendedName>
        <fullName evidence="6">V-type ATP synthase subunit C</fullName>
    </recommendedName>
</protein>
<dbReference type="Proteomes" id="UP000316925">
    <property type="component" value="Unassembled WGS sequence"/>
</dbReference>
<reference evidence="4 5" key="1">
    <citation type="submission" date="2019-03" db="EMBL/GenBank/DDBJ databases">
        <title>Metabolic potential of uncultured bacteria and archaea associated with petroleum seepage in deep-sea sediments.</title>
        <authorList>
            <person name="Dong X."/>
            <person name="Hubert C."/>
        </authorList>
    </citation>
    <scope>NUCLEOTIDE SEQUENCE [LARGE SCALE GENOMIC DNA]</scope>
    <source>
        <strain evidence="4">E29_bin28</strain>
    </source>
</reference>
<dbReference type="SUPFAM" id="SSF103486">
    <property type="entry name" value="V-type ATP synthase subunit C"/>
    <property type="match status" value="1"/>
</dbReference>
<proteinExistence type="inferred from homology"/>
<sequence>MAEAYKRLCLPAICTTNRSKSNEFGKRKMNSDYFTIPTKDTRYAYTTGRIRGLEVRLLREADFSRMKQAGGVGEILQILGKLFPYSESMKKVQKEEDFEVGLEEESRRTYAELRSFCPEPDLTDLFWLENDFHNLKILLKIHFQEKLSLAVSSSAPPALSQAGTQAVETLKEAIEKESFAVLSSEVANLLEEIFPLIEGNSHPQFLDNLLDKRFFQWLLSKVKEYSDPFLRKLIQLQIDSFNIKTFFRIQFLGKERELLKDFLMEGGGLDKDYLLRLAYQPKESQILEFPGGEFREAVAAAFEEWDKKRSFFGLDRYLDKLILKHTGRGFYITFGREPLVNYIFLKKRELKRLRVILREKLAGVSTERAAEQIIGSS</sequence>